<name>A0ACC1HED5_9FUNG</name>
<comment type="caution">
    <text evidence="1">The sequence shown here is derived from an EMBL/GenBank/DDBJ whole genome shotgun (WGS) entry which is preliminary data.</text>
</comment>
<dbReference type="Proteomes" id="UP001145114">
    <property type="component" value="Unassembled WGS sequence"/>
</dbReference>
<sequence length="74" mass="7711">MSMPSNSNPQPASAAQPADPSPVQPLRARAAVDLAPKESDDSFVGMTGGEIFHEMMLRKGVDVVFGYPGGAILP</sequence>
<feature type="non-terminal residue" evidence="1">
    <location>
        <position position="74"/>
    </location>
</feature>
<reference evidence="1" key="1">
    <citation type="submission" date="2022-06" db="EMBL/GenBank/DDBJ databases">
        <title>Phylogenomic reconstructions and comparative analyses of Kickxellomycotina fungi.</title>
        <authorList>
            <person name="Reynolds N.K."/>
            <person name="Stajich J.E."/>
            <person name="Barry K."/>
            <person name="Grigoriev I.V."/>
            <person name="Crous P."/>
            <person name="Smith M.E."/>
        </authorList>
    </citation>
    <scope>NUCLEOTIDE SEQUENCE</scope>
    <source>
        <strain evidence="1">RSA 2271</strain>
    </source>
</reference>
<evidence type="ECO:0000313" key="2">
    <source>
        <dbReference type="Proteomes" id="UP001145114"/>
    </source>
</evidence>
<dbReference type="EMBL" id="JAMZIH010005871">
    <property type="protein sequence ID" value="KAJ1674552.1"/>
    <property type="molecule type" value="Genomic_DNA"/>
</dbReference>
<protein>
    <submittedName>
        <fullName evidence="1">Acetolactate synthase, mitochondrial</fullName>
        <ecNumber evidence="1">2.2.1.6</ecNumber>
    </submittedName>
</protein>
<keyword evidence="1" id="KW-0808">Transferase</keyword>
<dbReference type="EC" id="2.2.1.6" evidence="1"/>
<keyword evidence="2" id="KW-1185">Reference proteome</keyword>
<proteinExistence type="predicted"/>
<accession>A0ACC1HED5</accession>
<organism evidence="1 2">
    <name type="scientific">Spiromyces aspiralis</name>
    <dbReference type="NCBI Taxonomy" id="68401"/>
    <lineage>
        <taxon>Eukaryota</taxon>
        <taxon>Fungi</taxon>
        <taxon>Fungi incertae sedis</taxon>
        <taxon>Zoopagomycota</taxon>
        <taxon>Kickxellomycotina</taxon>
        <taxon>Kickxellomycetes</taxon>
        <taxon>Kickxellales</taxon>
        <taxon>Kickxellaceae</taxon>
        <taxon>Spiromyces</taxon>
    </lineage>
</organism>
<evidence type="ECO:0000313" key="1">
    <source>
        <dbReference type="EMBL" id="KAJ1674552.1"/>
    </source>
</evidence>
<gene>
    <name evidence="1" type="primary">ILV2_1</name>
    <name evidence="1" type="ORF">EV182_003049</name>
</gene>